<keyword evidence="1" id="KW-1133">Transmembrane helix</keyword>
<feature type="transmembrane region" description="Helical" evidence="1">
    <location>
        <begin position="99"/>
        <end position="117"/>
    </location>
</feature>
<proteinExistence type="predicted"/>
<organism evidence="4 5">
    <name type="scientific">Candidatus Mediterraneibacter stercorigallinarum</name>
    <dbReference type="NCBI Taxonomy" id="2838686"/>
    <lineage>
        <taxon>Bacteria</taxon>
        <taxon>Bacillati</taxon>
        <taxon>Bacillota</taxon>
        <taxon>Clostridia</taxon>
        <taxon>Lachnospirales</taxon>
        <taxon>Lachnospiraceae</taxon>
        <taxon>Mediterraneibacter</taxon>
    </lineage>
</organism>
<feature type="transmembrane region" description="Helical" evidence="1">
    <location>
        <begin position="129"/>
        <end position="153"/>
    </location>
</feature>
<name>A0A9D2DB31_9FIRM</name>
<evidence type="ECO:0000313" key="5">
    <source>
        <dbReference type="Proteomes" id="UP000824017"/>
    </source>
</evidence>
<keyword evidence="1" id="KW-0472">Membrane</keyword>
<accession>A0A9D2DB31</accession>
<feature type="domain" description="DUF4234" evidence="3">
    <location>
        <begin position="57"/>
        <end position="123"/>
    </location>
</feature>
<dbReference type="Pfam" id="PF13240">
    <property type="entry name" value="Zn_Ribbon_1"/>
    <property type="match status" value="1"/>
</dbReference>
<dbReference type="InterPro" id="IPR025328">
    <property type="entry name" value="DUF4234"/>
</dbReference>
<gene>
    <name evidence="4" type="ORF">H9817_06525</name>
</gene>
<dbReference type="InterPro" id="IPR026870">
    <property type="entry name" value="Zinc_ribbon_dom"/>
</dbReference>
<reference evidence="4" key="2">
    <citation type="submission" date="2021-04" db="EMBL/GenBank/DDBJ databases">
        <authorList>
            <person name="Gilroy R."/>
        </authorList>
    </citation>
    <scope>NUCLEOTIDE SEQUENCE</scope>
    <source>
        <strain evidence="4">ChiGjej1B1-13045</strain>
    </source>
</reference>
<comment type="caution">
    <text evidence="4">The sequence shown here is derived from an EMBL/GenBank/DDBJ whole genome shotgun (WGS) entry which is preliminary data.</text>
</comment>
<feature type="transmembrane region" description="Helical" evidence="1">
    <location>
        <begin position="59"/>
        <end position="79"/>
    </location>
</feature>
<dbReference type="Proteomes" id="UP000824017">
    <property type="component" value="Unassembled WGS sequence"/>
</dbReference>
<reference evidence="4" key="1">
    <citation type="journal article" date="2021" name="PeerJ">
        <title>Extensive microbial diversity within the chicken gut microbiome revealed by metagenomics and culture.</title>
        <authorList>
            <person name="Gilroy R."/>
            <person name="Ravi A."/>
            <person name="Getino M."/>
            <person name="Pursley I."/>
            <person name="Horton D.L."/>
            <person name="Alikhan N.F."/>
            <person name="Baker D."/>
            <person name="Gharbi K."/>
            <person name="Hall N."/>
            <person name="Watson M."/>
            <person name="Adriaenssens E.M."/>
            <person name="Foster-Nyarko E."/>
            <person name="Jarju S."/>
            <person name="Secka A."/>
            <person name="Antonio M."/>
            <person name="Oren A."/>
            <person name="Chaudhuri R.R."/>
            <person name="La Ragione R."/>
            <person name="Hildebrand F."/>
            <person name="Pallen M.J."/>
        </authorList>
    </citation>
    <scope>NUCLEOTIDE SEQUENCE</scope>
    <source>
        <strain evidence="4">ChiGjej1B1-13045</strain>
    </source>
</reference>
<evidence type="ECO:0000256" key="1">
    <source>
        <dbReference type="SAM" id="Phobius"/>
    </source>
</evidence>
<dbReference type="Pfam" id="PF14018">
    <property type="entry name" value="DUF4234"/>
    <property type="match status" value="1"/>
</dbReference>
<protein>
    <submittedName>
        <fullName evidence="4">DUF4234 domain-containing protein</fullName>
    </submittedName>
</protein>
<sequence>MKICPKCNRMCDDNTSFCPECGTPLPQQQYNNTQQYSNTSNYGPGNYSASRFGITPRSIPLCIIFSLITCGIYGIYWMIKLNDEVNIVSGEPYATSGGMVFLFSIITCWIYSLYWLYKMGERCDRIKGMNGSSGILYLILGLVGFSIISYCLIQDTLNKAV</sequence>
<evidence type="ECO:0000259" key="3">
    <source>
        <dbReference type="Pfam" id="PF14018"/>
    </source>
</evidence>
<dbReference type="AlphaFoldDB" id="A0A9D2DB31"/>
<keyword evidence="1" id="KW-0812">Transmembrane</keyword>
<evidence type="ECO:0000259" key="2">
    <source>
        <dbReference type="Pfam" id="PF13240"/>
    </source>
</evidence>
<feature type="domain" description="Zinc-ribbon" evidence="2">
    <location>
        <begin position="4"/>
        <end position="25"/>
    </location>
</feature>
<dbReference type="EMBL" id="DXCD01000172">
    <property type="protein sequence ID" value="HIZ13564.1"/>
    <property type="molecule type" value="Genomic_DNA"/>
</dbReference>
<evidence type="ECO:0000313" key="4">
    <source>
        <dbReference type="EMBL" id="HIZ13564.1"/>
    </source>
</evidence>